<dbReference type="EMBL" id="CP037920">
    <property type="protein sequence ID" value="QDT96349.1"/>
    <property type="molecule type" value="Genomic_DNA"/>
</dbReference>
<dbReference type="KEGG" id="gaw:V144x_18030"/>
<dbReference type="Proteomes" id="UP000318704">
    <property type="component" value="Chromosome"/>
</dbReference>
<protein>
    <submittedName>
        <fullName evidence="2">Uncharacterized protein</fullName>
    </submittedName>
</protein>
<name>A0A517VTP9_9PLAN</name>
<organism evidence="2 3">
    <name type="scientific">Gimesia aquarii</name>
    <dbReference type="NCBI Taxonomy" id="2527964"/>
    <lineage>
        <taxon>Bacteria</taxon>
        <taxon>Pseudomonadati</taxon>
        <taxon>Planctomycetota</taxon>
        <taxon>Planctomycetia</taxon>
        <taxon>Planctomycetales</taxon>
        <taxon>Planctomycetaceae</taxon>
        <taxon>Gimesia</taxon>
    </lineage>
</organism>
<evidence type="ECO:0000256" key="1">
    <source>
        <dbReference type="SAM" id="Phobius"/>
    </source>
</evidence>
<accession>A0A517VTP9</accession>
<evidence type="ECO:0000313" key="2">
    <source>
        <dbReference type="EMBL" id="QDT96349.1"/>
    </source>
</evidence>
<keyword evidence="1" id="KW-0472">Membrane</keyword>
<feature type="transmembrane region" description="Helical" evidence="1">
    <location>
        <begin position="51"/>
        <end position="68"/>
    </location>
</feature>
<feature type="transmembrane region" description="Helical" evidence="1">
    <location>
        <begin position="21"/>
        <end position="39"/>
    </location>
</feature>
<dbReference type="AlphaFoldDB" id="A0A517VTP9"/>
<sequence>MNYEAREYERMEYIVADSHTFLLKTWLPLSALIFWILIFNLTMVPLDLKKVGLVILGVCSGLVLYFLFRYFVASFADSVWVDDKSILFKVNGKTEKIALRTIEELKSFYIPINSWFFNNQYIVKFKYSESIGTDKTICFFIRTPVRGDNFGQSAVGLLVERIKISHTEVSNER</sequence>
<proteinExistence type="predicted"/>
<keyword evidence="1" id="KW-0812">Transmembrane</keyword>
<gene>
    <name evidence="2" type="ORF">V144x_18030</name>
</gene>
<reference evidence="2 3" key="1">
    <citation type="submission" date="2019-03" db="EMBL/GenBank/DDBJ databases">
        <title>Deep-cultivation of Planctomycetes and their phenomic and genomic characterization uncovers novel biology.</title>
        <authorList>
            <person name="Wiegand S."/>
            <person name="Jogler M."/>
            <person name="Boedeker C."/>
            <person name="Pinto D."/>
            <person name="Vollmers J."/>
            <person name="Rivas-Marin E."/>
            <person name="Kohn T."/>
            <person name="Peeters S.H."/>
            <person name="Heuer A."/>
            <person name="Rast P."/>
            <person name="Oberbeckmann S."/>
            <person name="Bunk B."/>
            <person name="Jeske O."/>
            <person name="Meyerdierks A."/>
            <person name="Storesund J.E."/>
            <person name="Kallscheuer N."/>
            <person name="Luecker S."/>
            <person name="Lage O.M."/>
            <person name="Pohl T."/>
            <person name="Merkel B.J."/>
            <person name="Hornburger P."/>
            <person name="Mueller R.-W."/>
            <person name="Bruemmer F."/>
            <person name="Labrenz M."/>
            <person name="Spormann A.M."/>
            <person name="Op den Camp H."/>
            <person name="Overmann J."/>
            <person name="Amann R."/>
            <person name="Jetten M.S.M."/>
            <person name="Mascher T."/>
            <person name="Medema M.H."/>
            <person name="Devos D.P."/>
            <person name="Kaster A.-K."/>
            <person name="Ovreas L."/>
            <person name="Rohde M."/>
            <person name="Galperin M.Y."/>
            <person name="Jogler C."/>
        </authorList>
    </citation>
    <scope>NUCLEOTIDE SEQUENCE [LARGE SCALE GENOMIC DNA]</scope>
    <source>
        <strain evidence="2 3">V144</strain>
    </source>
</reference>
<keyword evidence="1" id="KW-1133">Transmembrane helix</keyword>
<evidence type="ECO:0000313" key="3">
    <source>
        <dbReference type="Proteomes" id="UP000318704"/>
    </source>
</evidence>
<dbReference type="RefSeq" id="WP_144984311.1">
    <property type="nucleotide sequence ID" value="NZ_CP037920.1"/>
</dbReference>